<sequence>MKVLITGGYGFIGSHVADRFHKEGHDVYIIDNLSTGKKSNIDFKPLALHKSFHIIKNHHNLLYSSVHEHKKILYTGKVR</sequence>
<feature type="domain" description="NAD-dependent epimerase/dehydratase" evidence="1">
    <location>
        <begin position="3"/>
        <end position="44"/>
    </location>
</feature>
<dbReference type="EMBL" id="RHHR01000042">
    <property type="protein sequence ID" value="RNB68671.1"/>
    <property type="molecule type" value="Genomic_DNA"/>
</dbReference>
<dbReference type="Proteomes" id="UP000282028">
    <property type="component" value="Unassembled WGS sequence"/>
</dbReference>
<dbReference type="Pfam" id="PF01370">
    <property type="entry name" value="Epimerase"/>
    <property type="match status" value="1"/>
</dbReference>
<dbReference type="InterPro" id="IPR036291">
    <property type="entry name" value="NAD(P)-bd_dom_sf"/>
</dbReference>
<dbReference type="AlphaFoldDB" id="A0A3M8BZ45"/>
<gene>
    <name evidence="2" type="ORF">EDM52_19940</name>
</gene>
<evidence type="ECO:0000313" key="3">
    <source>
        <dbReference type="Proteomes" id="UP000282028"/>
    </source>
</evidence>
<evidence type="ECO:0000313" key="2">
    <source>
        <dbReference type="EMBL" id="RNB68671.1"/>
    </source>
</evidence>
<dbReference type="InterPro" id="IPR001509">
    <property type="entry name" value="Epimerase_deHydtase"/>
</dbReference>
<accession>A0A3M8BZ45</accession>
<protein>
    <submittedName>
        <fullName evidence="2">NAD-dependent epimerase/dehydratase family protein</fullName>
    </submittedName>
</protein>
<comment type="caution">
    <text evidence="2">The sequence shown here is derived from an EMBL/GenBank/DDBJ whole genome shotgun (WGS) entry which is preliminary data.</text>
</comment>
<organism evidence="2 3">
    <name type="scientific">Brevibacillus invocatus</name>
    <dbReference type="NCBI Taxonomy" id="173959"/>
    <lineage>
        <taxon>Bacteria</taxon>
        <taxon>Bacillati</taxon>
        <taxon>Bacillota</taxon>
        <taxon>Bacilli</taxon>
        <taxon>Bacillales</taxon>
        <taxon>Paenibacillaceae</taxon>
        <taxon>Brevibacillus</taxon>
    </lineage>
</organism>
<keyword evidence="3" id="KW-1185">Reference proteome</keyword>
<reference evidence="2 3" key="1">
    <citation type="submission" date="2018-10" db="EMBL/GenBank/DDBJ databases">
        <title>Phylogenomics of Brevibacillus.</title>
        <authorList>
            <person name="Dunlap C."/>
        </authorList>
    </citation>
    <scope>NUCLEOTIDE SEQUENCE [LARGE SCALE GENOMIC DNA]</scope>
    <source>
        <strain evidence="2 3">JCM 12215</strain>
    </source>
</reference>
<dbReference type="OrthoDB" id="9771073at2"/>
<dbReference type="SUPFAM" id="SSF51735">
    <property type="entry name" value="NAD(P)-binding Rossmann-fold domains"/>
    <property type="match status" value="1"/>
</dbReference>
<dbReference type="Gene3D" id="3.40.50.720">
    <property type="entry name" value="NAD(P)-binding Rossmann-like Domain"/>
    <property type="match status" value="1"/>
</dbReference>
<name>A0A3M8BZ45_9BACL</name>
<evidence type="ECO:0000259" key="1">
    <source>
        <dbReference type="Pfam" id="PF01370"/>
    </source>
</evidence>
<proteinExistence type="predicted"/>